<dbReference type="SUPFAM" id="SSF56973">
    <property type="entry name" value="Aerolisin/ETX pore-forming domain"/>
    <property type="match status" value="1"/>
</dbReference>
<dbReference type="CDD" id="cd20223">
    <property type="entry name" value="PFM_epsilon-toxin-like"/>
    <property type="match status" value="1"/>
</dbReference>
<dbReference type="PROSITE" id="PS51257">
    <property type="entry name" value="PROKAR_LIPOPROTEIN"/>
    <property type="match status" value="1"/>
</dbReference>
<keyword evidence="2" id="KW-1185">Reference proteome</keyword>
<dbReference type="PATRIC" id="fig|743698.3.peg.1159"/>
<sequence>MKKLLSLFASGIIIGASCTSSLLETNKFFNLKNNETVPPTTLENLMQDINEKYLRYNPGVYPTESLSDATTDLANRFIANKTGIVSVYDFHPINSNVVETFSSSFSNTSDLSQTFKTQSYSKSVTNTISYYIEVGVKISGSFNLSVFWTTTSVDVEVDLSGKYSHTTTTTEKVTAPSQTVTVNPHSNLDVTYIIEQGSYGANGRIKFYLPLDTTFYGSWMSDGYAHGYNIKNLVHILAYEDGYGKYLQEDYNGDSALTVDDIANPKHVSLNLPISWTSQGGAFTISYNETRI</sequence>
<dbReference type="InterPro" id="IPR004991">
    <property type="entry name" value="Aerolysin-like"/>
</dbReference>
<dbReference type="Pfam" id="PF03318">
    <property type="entry name" value="ETX_MTX2"/>
    <property type="match status" value="1"/>
</dbReference>
<accession>A0A0H3XL99</accession>
<evidence type="ECO:0000313" key="2">
    <source>
        <dbReference type="Proteomes" id="UP000035661"/>
    </source>
</evidence>
<reference evidence="2" key="2">
    <citation type="submission" date="2015-06" db="EMBL/GenBank/DDBJ databases">
        <title>Complete genome sequence of Spiroplasma eriocheiris TDA-040725-5 (DSM 21848).</title>
        <authorList>
            <person name="Lo W.-S."/>
            <person name="Kuo C.-H."/>
        </authorList>
    </citation>
    <scope>NUCLEOTIDE SEQUENCE [LARGE SCALE GENOMIC DNA]</scope>
    <source>
        <strain evidence="2">TDA-040725-5</strain>
    </source>
</reference>
<name>A0A0H3XL99_9MOLU</name>
<dbReference type="AlphaFoldDB" id="A0A0H3XL99"/>
<organism evidence="1 2">
    <name type="scientific">Spiroplasma eriocheiris</name>
    <dbReference type="NCBI Taxonomy" id="315358"/>
    <lineage>
        <taxon>Bacteria</taxon>
        <taxon>Bacillati</taxon>
        <taxon>Mycoplasmatota</taxon>
        <taxon>Mollicutes</taxon>
        <taxon>Entomoplasmatales</taxon>
        <taxon>Spiroplasmataceae</taxon>
        <taxon>Spiroplasma</taxon>
    </lineage>
</organism>
<dbReference type="Gene3D" id="2.170.15.10">
    <property type="entry name" value="Proaerolysin, chain A, domain 3"/>
    <property type="match status" value="1"/>
</dbReference>
<dbReference type="KEGG" id="seri:SERIO_v1c11480"/>
<proteinExistence type="predicted"/>
<gene>
    <name evidence="1" type="ORF">SERIO_v1c11480</name>
</gene>
<evidence type="ECO:0000313" key="1">
    <source>
        <dbReference type="EMBL" id="AKM54701.1"/>
    </source>
</evidence>
<dbReference type="RefSeq" id="WP_047791882.1">
    <property type="nucleotide sequence ID" value="NZ_CP011856.1"/>
</dbReference>
<dbReference type="EMBL" id="CP011856">
    <property type="protein sequence ID" value="AKM54701.1"/>
    <property type="molecule type" value="Genomic_DNA"/>
</dbReference>
<evidence type="ECO:0008006" key="3">
    <source>
        <dbReference type="Google" id="ProtNLM"/>
    </source>
</evidence>
<dbReference type="STRING" id="315358.SERIO_v1c11480"/>
<dbReference type="Proteomes" id="UP000035661">
    <property type="component" value="Chromosome"/>
</dbReference>
<reference evidence="1 2" key="1">
    <citation type="journal article" date="2015" name="Genome Biol. Evol.">
        <title>Found and Lost: The Fates of Horizontally Acquired Genes in Arthropod-Symbiotic Spiroplasma.</title>
        <authorList>
            <person name="Lo W.S."/>
            <person name="Gasparich G.E."/>
            <person name="Kuo C.H."/>
        </authorList>
    </citation>
    <scope>NUCLEOTIDE SEQUENCE [LARGE SCALE GENOMIC DNA]</scope>
    <source>
        <strain evidence="2">TDA-040725-5</strain>
    </source>
</reference>
<protein>
    <recommendedName>
        <fullName evidence="3">Lipoprotein</fullName>
    </recommendedName>
</protein>